<evidence type="ECO:0000256" key="3">
    <source>
        <dbReference type="ARBA" id="ARBA00022679"/>
    </source>
</evidence>
<dbReference type="GO" id="GO:0004673">
    <property type="term" value="F:protein histidine kinase activity"/>
    <property type="evidence" value="ECO:0007669"/>
    <property type="project" value="UniProtKB-EC"/>
</dbReference>
<dbReference type="InterPro" id="IPR019734">
    <property type="entry name" value="TPR_rpt"/>
</dbReference>
<reference evidence="9 10" key="1">
    <citation type="journal article" date="2015" name="Int. J. Syst. Evol. Microbiol.">
        <title>Chryseobacterium sediminis sp. nov., isolated from a river sediment.</title>
        <authorList>
            <person name="Kampfer P."/>
            <person name="Busse H.J."/>
            <person name="McInroy J.A."/>
            <person name="Glaeser S.P."/>
        </authorList>
    </citation>
    <scope>NUCLEOTIDE SEQUENCE [LARGE SCALE GENOMIC DNA]</scope>
    <source>
        <strain evidence="9 10">IMT-174</strain>
    </source>
</reference>
<dbReference type="PANTHER" id="PTHR24421">
    <property type="entry name" value="NITRATE/NITRITE SENSOR PROTEIN NARX-RELATED"/>
    <property type="match status" value="1"/>
</dbReference>
<keyword evidence="5" id="KW-0902">Two-component regulatory system</keyword>
<dbReference type="SMART" id="SM00028">
    <property type="entry name" value="TPR"/>
    <property type="match status" value="1"/>
</dbReference>
<keyword evidence="9" id="KW-0067">ATP-binding</keyword>
<feature type="repeat" description="TPR" evidence="6">
    <location>
        <begin position="119"/>
        <end position="152"/>
    </location>
</feature>
<comment type="catalytic activity">
    <reaction evidence="1">
        <text>ATP + protein L-histidine = ADP + protein N-phospho-L-histidine.</text>
        <dbReference type="EC" id="2.7.13.3"/>
    </reaction>
</comment>
<organism evidence="9 10">
    <name type="scientific">Chryseobacterium sediminis</name>
    <dbReference type="NCBI Taxonomy" id="1679494"/>
    <lineage>
        <taxon>Bacteria</taxon>
        <taxon>Pseudomonadati</taxon>
        <taxon>Bacteroidota</taxon>
        <taxon>Flavobacteriia</taxon>
        <taxon>Flavobacteriales</taxon>
        <taxon>Weeksellaceae</taxon>
        <taxon>Chryseobacterium group</taxon>
        <taxon>Chryseobacterium</taxon>
    </lineage>
</organism>
<dbReference type="CDD" id="cd16917">
    <property type="entry name" value="HATPase_UhpB-NarQ-NarX-like"/>
    <property type="match status" value="1"/>
</dbReference>
<evidence type="ECO:0000256" key="4">
    <source>
        <dbReference type="ARBA" id="ARBA00022777"/>
    </source>
</evidence>
<keyword evidence="3" id="KW-0808">Transferase</keyword>
<dbReference type="Proteomes" id="UP000323082">
    <property type="component" value="Unassembled WGS sequence"/>
</dbReference>
<evidence type="ECO:0000256" key="2">
    <source>
        <dbReference type="ARBA" id="ARBA00012438"/>
    </source>
</evidence>
<dbReference type="PROSITE" id="PS50005">
    <property type="entry name" value="TPR"/>
    <property type="match status" value="1"/>
</dbReference>
<dbReference type="GO" id="GO:0000160">
    <property type="term" value="P:phosphorelay signal transduction system"/>
    <property type="evidence" value="ECO:0007669"/>
    <property type="project" value="UniProtKB-KW"/>
</dbReference>
<keyword evidence="7" id="KW-0472">Membrane</keyword>
<dbReference type="Gene3D" id="1.25.40.10">
    <property type="entry name" value="Tetratricopeptide repeat domain"/>
    <property type="match status" value="1"/>
</dbReference>
<dbReference type="SUPFAM" id="SSF55874">
    <property type="entry name" value="ATPase domain of HSP90 chaperone/DNA topoisomerase II/histidine kinase"/>
    <property type="match status" value="1"/>
</dbReference>
<dbReference type="InterPro" id="IPR003594">
    <property type="entry name" value="HATPase_dom"/>
</dbReference>
<dbReference type="EC" id="2.7.13.3" evidence="2"/>
<feature type="domain" description="Histidine kinase/HSP90-like ATPase" evidence="8">
    <location>
        <begin position="480"/>
        <end position="566"/>
    </location>
</feature>
<accession>A0A5B2U566</accession>
<protein>
    <recommendedName>
        <fullName evidence="2">histidine kinase</fullName>
        <ecNumber evidence="2">2.7.13.3</ecNumber>
    </recommendedName>
</protein>
<dbReference type="Gene3D" id="3.30.565.10">
    <property type="entry name" value="Histidine kinase-like ATPase, C-terminal domain"/>
    <property type="match status" value="1"/>
</dbReference>
<keyword evidence="7" id="KW-1133">Transmembrane helix</keyword>
<keyword evidence="4" id="KW-0418">Kinase</keyword>
<gene>
    <name evidence="9" type="ORF">FW780_15280</name>
</gene>
<sequence>MLSIIIMYAGFKFLGIFLLLISCNFSENRNPPVKAPSAEADKMYNEATALYNNDNEKAFTLLSKAESIYKLKNDSASIASCLITKAIILNDIGDYLSSNERAIDALSFLKLPEDSAYLPSIYNNLAISEKNLKHYAEALTWYHKALQASSDNYQKIRINNNIADTYGKLKSYSQGIRIYQSLLKDKELLQHDIDYARILDNYNYISWLENNNYKAEEGLLSAFFLRQKINDKSGLISSHSHLAEYYLTFDKTKALHHINEKYRLAKVIKNPNDRLEALEFLVKNDKGIHLKNYFTEYQYLNDSIQLSRDKAKNRFALIEFDVEKKNAENQQLKVITVQKQNRILKQNVILGILSLSLVGASILYKRRKKRLKQENELRIKENQLHLSKKVHDVVANGIYQVMTKIENQEDFDKEKVLDDLEFVYEKSRDISYEKTASENKQEFSKRVSTLIASFNNENVKTYLAGNDESIWKTLKEFTREEIYQVMRELLINMKKHSHATHVAFKFERKNNRIQIQYTDNGIGISEGITYKNGLTNTDSRIEAIHGEIIFDTETEKGLKIYISFPAS</sequence>
<evidence type="ECO:0000256" key="1">
    <source>
        <dbReference type="ARBA" id="ARBA00000085"/>
    </source>
</evidence>
<evidence type="ECO:0000256" key="6">
    <source>
        <dbReference type="PROSITE-ProRule" id="PRU00339"/>
    </source>
</evidence>
<evidence type="ECO:0000313" key="9">
    <source>
        <dbReference type="EMBL" id="KAA2221632.1"/>
    </source>
</evidence>
<evidence type="ECO:0000256" key="7">
    <source>
        <dbReference type="SAM" id="Phobius"/>
    </source>
</evidence>
<proteinExistence type="predicted"/>
<keyword evidence="6" id="KW-0802">TPR repeat</keyword>
<dbReference type="PANTHER" id="PTHR24421:SF10">
    <property type="entry name" value="NITRATE_NITRITE SENSOR PROTEIN NARQ"/>
    <property type="match status" value="1"/>
</dbReference>
<evidence type="ECO:0000313" key="10">
    <source>
        <dbReference type="Proteomes" id="UP000323082"/>
    </source>
</evidence>
<dbReference type="EMBL" id="VUNZ01000002">
    <property type="protein sequence ID" value="KAA2221632.1"/>
    <property type="molecule type" value="Genomic_DNA"/>
</dbReference>
<keyword evidence="9" id="KW-0547">Nucleotide-binding</keyword>
<evidence type="ECO:0000259" key="8">
    <source>
        <dbReference type="Pfam" id="PF02518"/>
    </source>
</evidence>
<dbReference type="InterPro" id="IPR050482">
    <property type="entry name" value="Sensor_HK_TwoCompSys"/>
</dbReference>
<dbReference type="Pfam" id="PF02518">
    <property type="entry name" value="HATPase_c"/>
    <property type="match status" value="1"/>
</dbReference>
<dbReference type="OrthoDB" id="943406at2"/>
<dbReference type="RefSeq" id="WP_149834345.1">
    <property type="nucleotide sequence ID" value="NZ_VUNZ01000002.1"/>
</dbReference>
<dbReference type="InterPro" id="IPR036890">
    <property type="entry name" value="HATPase_C_sf"/>
</dbReference>
<feature type="transmembrane region" description="Helical" evidence="7">
    <location>
        <begin position="348"/>
        <end position="364"/>
    </location>
</feature>
<name>A0A5B2U566_9FLAO</name>
<dbReference type="SUPFAM" id="SSF48452">
    <property type="entry name" value="TPR-like"/>
    <property type="match status" value="1"/>
</dbReference>
<keyword evidence="7" id="KW-0812">Transmembrane</keyword>
<comment type="caution">
    <text evidence="9">The sequence shown here is derived from an EMBL/GenBank/DDBJ whole genome shotgun (WGS) entry which is preliminary data.</text>
</comment>
<dbReference type="InterPro" id="IPR011990">
    <property type="entry name" value="TPR-like_helical_dom_sf"/>
</dbReference>
<dbReference type="GO" id="GO:0005524">
    <property type="term" value="F:ATP binding"/>
    <property type="evidence" value="ECO:0007669"/>
    <property type="project" value="UniProtKB-KW"/>
</dbReference>
<dbReference type="AlphaFoldDB" id="A0A5B2U566"/>
<evidence type="ECO:0000256" key="5">
    <source>
        <dbReference type="ARBA" id="ARBA00023012"/>
    </source>
</evidence>